<dbReference type="EMBL" id="LLZZ01000064">
    <property type="protein sequence ID" value="KTB10166.1"/>
    <property type="molecule type" value="Genomic_DNA"/>
</dbReference>
<name>A0A0W0DBP6_CANGB</name>
<dbReference type="InterPro" id="IPR014756">
    <property type="entry name" value="Ig_E-set"/>
</dbReference>
<dbReference type="PhylomeDB" id="A0A0W0DBP6"/>
<accession>A0A0W0DBP6</accession>
<dbReference type="Proteomes" id="UP000054886">
    <property type="component" value="Unassembled WGS sequence"/>
</dbReference>
<feature type="compositionally biased region" description="Basic and acidic residues" evidence="3">
    <location>
        <begin position="189"/>
        <end position="234"/>
    </location>
</feature>
<dbReference type="PANTHER" id="PTHR10343">
    <property type="entry name" value="5'-AMP-ACTIVATED PROTEIN KINASE , BETA SUBUNIT"/>
    <property type="match status" value="1"/>
</dbReference>
<organism evidence="5 6">
    <name type="scientific">Candida glabrata</name>
    <name type="common">Yeast</name>
    <name type="synonym">Torulopsis glabrata</name>
    <dbReference type="NCBI Taxonomy" id="5478"/>
    <lineage>
        <taxon>Eukaryota</taxon>
        <taxon>Fungi</taxon>
        <taxon>Dikarya</taxon>
        <taxon>Ascomycota</taxon>
        <taxon>Saccharomycotina</taxon>
        <taxon>Saccharomycetes</taxon>
        <taxon>Saccharomycetales</taxon>
        <taxon>Saccharomycetaceae</taxon>
        <taxon>Nakaseomyces</taxon>
    </lineage>
</organism>
<evidence type="ECO:0000256" key="3">
    <source>
        <dbReference type="SAM" id="MobiDB-lite"/>
    </source>
</evidence>
<comment type="similarity">
    <text evidence="2">Belongs to the CRP1/MDG1 family.</text>
</comment>
<dbReference type="InterPro" id="IPR050827">
    <property type="entry name" value="CRP1_MDG1_kinase"/>
</dbReference>
<evidence type="ECO:0000256" key="2">
    <source>
        <dbReference type="ARBA" id="ARBA00038216"/>
    </source>
</evidence>
<dbReference type="InterPro" id="IPR013783">
    <property type="entry name" value="Ig-like_fold"/>
</dbReference>
<dbReference type="VEuPathDB" id="FungiDB:GVI51_J10945"/>
<dbReference type="GO" id="GO:0031588">
    <property type="term" value="C:nucleotide-activated protein kinase complex"/>
    <property type="evidence" value="ECO:0007669"/>
    <property type="project" value="TreeGrafter"/>
</dbReference>
<dbReference type="GO" id="GO:0007165">
    <property type="term" value="P:signal transduction"/>
    <property type="evidence" value="ECO:0007669"/>
    <property type="project" value="TreeGrafter"/>
</dbReference>
<dbReference type="GO" id="GO:0019901">
    <property type="term" value="F:protein kinase binding"/>
    <property type="evidence" value="ECO:0007669"/>
    <property type="project" value="TreeGrafter"/>
</dbReference>
<dbReference type="Gene3D" id="2.60.40.10">
    <property type="entry name" value="Immunoglobulins"/>
    <property type="match status" value="1"/>
</dbReference>
<dbReference type="Pfam" id="PF16561">
    <property type="entry name" value="AMPK1_CBM"/>
    <property type="match status" value="1"/>
</dbReference>
<sequence length="271" mass="30263">MSEVEFVWKSGTPSEVVVTGDFDEWKCSHKLEKRGDEFRGVVPVKFTAPKVYFKFVVDGEWVASGDYKRESNDLGSENNYITKEDARMGSMDASMDAAPKGTAPMSSSTDGLQSTTTHELTSEVESQVKGSGEQRKKFKIKRVVKTNKKTGEREVVSQEVIALDENDQPITESMENTPTAEPMMEDAKADTMEENKKEEKMAAPMAAEEKMNGDSVKKSEPMKSENKPMAEQKKPMANGKPMTNSTKNGKQPEKKSFMKKVKTFFAPRQSL</sequence>
<proteinExistence type="inferred from homology"/>
<dbReference type="AlphaFoldDB" id="A0A0W0DBP6"/>
<dbReference type="SUPFAM" id="SSF81296">
    <property type="entry name" value="E set domains"/>
    <property type="match status" value="1"/>
</dbReference>
<evidence type="ECO:0000313" key="6">
    <source>
        <dbReference type="Proteomes" id="UP000054886"/>
    </source>
</evidence>
<dbReference type="GO" id="GO:0005634">
    <property type="term" value="C:nucleus"/>
    <property type="evidence" value="ECO:0007669"/>
    <property type="project" value="TreeGrafter"/>
</dbReference>
<dbReference type="InterPro" id="IPR032640">
    <property type="entry name" value="AMPK1_CBM"/>
</dbReference>
<dbReference type="CDD" id="cd02859">
    <property type="entry name" value="E_set_AMPKbeta_like_N"/>
    <property type="match status" value="1"/>
</dbReference>
<feature type="region of interest" description="Disordered" evidence="3">
    <location>
        <begin position="189"/>
        <end position="271"/>
    </location>
</feature>
<dbReference type="VEuPathDB" id="FungiDB:CAGL0J11132g"/>
<evidence type="ECO:0000256" key="1">
    <source>
        <dbReference type="ARBA" id="ARBA00022553"/>
    </source>
</evidence>
<dbReference type="VEuPathDB" id="FungiDB:GWK60_J10923"/>
<reference evidence="5 6" key="1">
    <citation type="submission" date="2015-10" db="EMBL/GenBank/DDBJ databases">
        <title>Draft genomes sequences of Candida glabrata isolates 1A, 1B, 2A, 2B, 3A and 3B.</title>
        <authorList>
            <person name="Haavelsrud O.E."/>
            <person name="Gaustad P."/>
        </authorList>
    </citation>
    <scope>NUCLEOTIDE SEQUENCE [LARGE SCALE GENOMIC DNA]</scope>
    <source>
        <strain evidence="5">910700640</strain>
    </source>
</reference>
<dbReference type="OrthoDB" id="5976022at2759"/>
<gene>
    <name evidence="5" type="ORF">AO440_003242</name>
</gene>
<protein>
    <submittedName>
        <fullName evidence="5">Signal transduction protein MDG1</fullName>
    </submittedName>
</protein>
<evidence type="ECO:0000313" key="5">
    <source>
        <dbReference type="EMBL" id="KTB10166.1"/>
    </source>
</evidence>
<comment type="caution">
    <text evidence="5">The sequence shown here is derived from an EMBL/GenBank/DDBJ whole genome shotgun (WGS) entry which is preliminary data.</text>
</comment>
<dbReference type="VEuPathDB" id="FungiDB:B1J91_J11132g"/>
<feature type="region of interest" description="Disordered" evidence="3">
    <location>
        <begin position="93"/>
        <end position="113"/>
    </location>
</feature>
<feature type="domain" description="AMP-activated protein kinase glycogen-binding" evidence="4">
    <location>
        <begin position="4"/>
        <end position="82"/>
    </location>
</feature>
<dbReference type="GO" id="GO:0005737">
    <property type="term" value="C:cytoplasm"/>
    <property type="evidence" value="ECO:0007669"/>
    <property type="project" value="TreeGrafter"/>
</dbReference>
<dbReference type="PANTHER" id="PTHR10343:SF81">
    <property type="entry name" value="CRUCIFORM DNA-RECOGNIZING PROTEIN 1-RELATED"/>
    <property type="match status" value="1"/>
</dbReference>
<evidence type="ECO:0000259" key="4">
    <source>
        <dbReference type="Pfam" id="PF16561"/>
    </source>
</evidence>
<feature type="compositionally biased region" description="Polar residues" evidence="3">
    <location>
        <begin position="104"/>
        <end position="113"/>
    </location>
</feature>
<keyword evidence="1" id="KW-0597">Phosphoprotein</keyword>